<protein>
    <submittedName>
        <fullName evidence="1">Uncharacterized protein</fullName>
    </submittedName>
</protein>
<organism evidence="1 2">
    <name type="scientific">Pseudomonas arsenicoxydans</name>
    <dbReference type="NCBI Taxonomy" id="702115"/>
    <lineage>
        <taxon>Bacteria</taxon>
        <taxon>Pseudomonadati</taxon>
        <taxon>Pseudomonadota</taxon>
        <taxon>Gammaproteobacteria</taxon>
        <taxon>Pseudomonadales</taxon>
        <taxon>Pseudomonadaceae</taxon>
        <taxon>Pseudomonas</taxon>
    </lineage>
</organism>
<gene>
    <name evidence="1" type="ORF">EAH78_06145</name>
</gene>
<accession>A0A502I1B5</accession>
<name>A0A502I1B5_9PSED</name>
<evidence type="ECO:0000313" key="1">
    <source>
        <dbReference type="EMBL" id="TPG80777.1"/>
    </source>
</evidence>
<dbReference type="AlphaFoldDB" id="A0A502I1B5"/>
<dbReference type="EMBL" id="RCZE01000002">
    <property type="protein sequence ID" value="TPG80777.1"/>
    <property type="molecule type" value="Genomic_DNA"/>
</dbReference>
<sequence length="157" mass="17523">MNEEHRWENPNAVSGTLTTVPLSGIGPLEASAFRFVTNKQLVLFSARQETELGIYSHVHFEFPFDIENGRYDFTKTGLISPPLLARVWNNGNAFRPFISNPDVGYIDIDFDSVNGILNAQFSFGFNGEITESTGQIKNGAGMEYMKTKQVRGGRLLN</sequence>
<reference evidence="1 2" key="1">
    <citation type="journal article" date="2019" name="Environ. Microbiol.">
        <title>Species interactions and distinct microbial communities in high Arctic permafrost affected cryosols are associated with the CH4 and CO2 gas fluxes.</title>
        <authorList>
            <person name="Altshuler I."/>
            <person name="Hamel J."/>
            <person name="Turney S."/>
            <person name="Magnuson E."/>
            <person name="Levesque R."/>
            <person name="Greer C."/>
            <person name="Whyte L.G."/>
        </authorList>
    </citation>
    <scope>NUCLEOTIDE SEQUENCE [LARGE SCALE GENOMIC DNA]</scope>
    <source>
        <strain evidence="1 2">E3</strain>
    </source>
</reference>
<dbReference type="RefSeq" id="WP_140666671.1">
    <property type="nucleotide sequence ID" value="NZ_RCZE01000002.1"/>
</dbReference>
<dbReference type="Proteomes" id="UP000317933">
    <property type="component" value="Unassembled WGS sequence"/>
</dbReference>
<comment type="caution">
    <text evidence="1">The sequence shown here is derived from an EMBL/GenBank/DDBJ whole genome shotgun (WGS) entry which is preliminary data.</text>
</comment>
<proteinExistence type="predicted"/>
<evidence type="ECO:0000313" key="2">
    <source>
        <dbReference type="Proteomes" id="UP000317933"/>
    </source>
</evidence>